<dbReference type="Gene3D" id="1.20.1260.10">
    <property type="match status" value="2"/>
</dbReference>
<comment type="caution">
    <text evidence="4">The sequence shown here is derived from an EMBL/GenBank/DDBJ whole genome shotgun (WGS) entry which is preliminary data.</text>
</comment>
<dbReference type="CDD" id="cd00657">
    <property type="entry name" value="Ferritin_like"/>
    <property type="match status" value="1"/>
</dbReference>
<sequence>MKDIEREKIINYFNYNIALEHSAIIQYLFHAYTIGEAETENEIEEIAREEMRHLRMFAHKVVELGGDPAISERASVFLHAPTLEELMQLNIDSELMAIKEYSNQLNDINDESSKKILSRVINDETAHSQIFIKMKENLKQLIKSSSSQAEQERMEIAQLLNTVLQKQYKKILEELYQSFITRLKNPHLSDELEQKAIDKMKHFGWIAEELTENGIEIDVSLPKVEKFNQINQIVEYNVQEENISSQEFKDLSEKTKEESLKWILERISKREIHYKDLKAFLERSDLTEKEHSKIISAFTVGSLFKKGAK</sequence>
<evidence type="ECO:0000256" key="2">
    <source>
        <dbReference type="ARBA" id="ARBA00023004"/>
    </source>
</evidence>
<dbReference type="GO" id="GO:0020037">
    <property type="term" value="F:heme binding"/>
    <property type="evidence" value="ECO:0007669"/>
    <property type="project" value="TreeGrafter"/>
</dbReference>
<dbReference type="GO" id="GO:0004322">
    <property type="term" value="F:ferroxidase activity"/>
    <property type="evidence" value="ECO:0007669"/>
    <property type="project" value="TreeGrafter"/>
</dbReference>
<feature type="domain" description="Iminophenyl-pyruvate dimer synthase" evidence="3">
    <location>
        <begin position="17"/>
        <end position="174"/>
    </location>
</feature>
<dbReference type="PANTHER" id="PTHR30295:SF0">
    <property type="entry name" value="BACTERIOFERRITIN"/>
    <property type="match status" value="1"/>
</dbReference>
<protein>
    <recommendedName>
        <fullName evidence="3">Iminophenyl-pyruvate dimer synthase domain-containing protein</fullName>
    </recommendedName>
</protein>
<dbReference type="GO" id="GO:0005829">
    <property type="term" value="C:cytosol"/>
    <property type="evidence" value="ECO:0007669"/>
    <property type="project" value="TreeGrafter"/>
</dbReference>
<dbReference type="InterPro" id="IPR012347">
    <property type="entry name" value="Ferritin-like"/>
</dbReference>
<name>C4FJ13_9AQUI</name>
<dbReference type="SUPFAM" id="SSF47240">
    <property type="entry name" value="Ferritin-like"/>
    <property type="match status" value="2"/>
</dbReference>
<dbReference type="GO" id="GO:0006879">
    <property type="term" value="P:intracellular iron ion homeostasis"/>
    <property type="evidence" value="ECO:0007669"/>
    <property type="project" value="UniProtKB-KW"/>
</dbReference>
<evidence type="ECO:0000313" key="5">
    <source>
        <dbReference type="Proteomes" id="UP000005540"/>
    </source>
</evidence>
<dbReference type="PANTHER" id="PTHR30295">
    <property type="entry name" value="BACTERIOFERRITIN"/>
    <property type="match status" value="1"/>
</dbReference>
<keyword evidence="2" id="KW-0408">Iron</keyword>
<keyword evidence="5" id="KW-1185">Reference proteome</keyword>
<dbReference type="Proteomes" id="UP000005540">
    <property type="component" value="Unassembled WGS sequence"/>
</dbReference>
<organism evidence="4 5">
    <name type="scientific">Sulfurihydrogenibium yellowstonense SS-5</name>
    <dbReference type="NCBI Taxonomy" id="432331"/>
    <lineage>
        <taxon>Bacteria</taxon>
        <taxon>Pseudomonadati</taxon>
        <taxon>Aquificota</taxon>
        <taxon>Aquificia</taxon>
        <taxon>Aquificales</taxon>
        <taxon>Hydrogenothermaceae</taxon>
        <taxon>Sulfurihydrogenibium</taxon>
    </lineage>
</organism>
<keyword evidence="1" id="KW-0409">Iron storage</keyword>
<gene>
    <name evidence="4" type="ORF">SULYE_0553</name>
</gene>
<dbReference type="AlphaFoldDB" id="C4FJ13"/>
<reference evidence="4 5" key="1">
    <citation type="submission" date="2009-04" db="EMBL/GenBank/DDBJ databases">
        <authorList>
            <person name="Reysenbach A.-L."/>
            <person name="Heidelberg J.F."/>
            <person name="Nelson W.C."/>
        </authorList>
    </citation>
    <scope>NUCLEOTIDE SEQUENCE [LARGE SCALE GENOMIC DNA]</scope>
    <source>
        <strain evidence="4 5">SS-5</strain>
    </source>
</reference>
<accession>C4FJ13</accession>
<dbReference type="InterPro" id="IPR009078">
    <property type="entry name" value="Ferritin-like_SF"/>
</dbReference>
<dbReference type="OrthoDB" id="9791649at2"/>
<evidence type="ECO:0000313" key="4">
    <source>
        <dbReference type="EMBL" id="EEP60936.1"/>
    </source>
</evidence>
<evidence type="ECO:0000259" key="3">
    <source>
        <dbReference type="Pfam" id="PF12902"/>
    </source>
</evidence>
<dbReference type="EMBL" id="ABZS01000039">
    <property type="protein sequence ID" value="EEP60936.1"/>
    <property type="molecule type" value="Genomic_DNA"/>
</dbReference>
<dbReference type="Pfam" id="PF12902">
    <property type="entry name" value="Ferritin-like"/>
    <property type="match status" value="1"/>
</dbReference>
<proteinExistence type="predicted"/>
<evidence type="ECO:0000256" key="1">
    <source>
        <dbReference type="ARBA" id="ARBA00022434"/>
    </source>
</evidence>
<dbReference type="InterPro" id="IPR026820">
    <property type="entry name" value="VioB/RebD_dom"/>
</dbReference>
<dbReference type="GO" id="GO:0005506">
    <property type="term" value="F:iron ion binding"/>
    <property type="evidence" value="ECO:0007669"/>
    <property type="project" value="TreeGrafter"/>
</dbReference>
<dbReference type="RefSeq" id="WP_007546194.1">
    <property type="nucleotide sequence ID" value="NZ_ABZS01000039.1"/>
</dbReference>